<feature type="domain" description="Protein kinase" evidence="11">
    <location>
        <begin position="17"/>
        <end position="272"/>
    </location>
</feature>
<gene>
    <name evidence="13" type="ORF">ACFP3R_14140</name>
</gene>
<accession>A0ABW1P502</accession>
<dbReference type="RefSeq" id="WP_380636268.1">
    <property type="nucleotide sequence ID" value="NZ_JBHSQO010000012.1"/>
</dbReference>
<dbReference type="Gene3D" id="1.10.510.10">
    <property type="entry name" value="Transferase(Phosphotransferase) domain 1"/>
    <property type="match status" value="1"/>
</dbReference>
<feature type="domain" description="PASTA" evidence="12">
    <location>
        <begin position="538"/>
        <end position="602"/>
    </location>
</feature>
<dbReference type="CDD" id="cd14014">
    <property type="entry name" value="STKc_PknB_like"/>
    <property type="match status" value="1"/>
</dbReference>
<comment type="catalytic activity">
    <reaction evidence="7">
        <text>L-threonyl-[protein] + ATP = O-phospho-L-threonyl-[protein] + ADP + H(+)</text>
        <dbReference type="Rhea" id="RHEA:46608"/>
        <dbReference type="Rhea" id="RHEA-COMP:11060"/>
        <dbReference type="Rhea" id="RHEA-COMP:11605"/>
        <dbReference type="ChEBI" id="CHEBI:15378"/>
        <dbReference type="ChEBI" id="CHEBI:30013"/>
        <dbReference type="ChEBI" id="CHEBI:30616"/>
        <dbReference type="ChEBI" id="CHEBI:61977"/>
        <dbReference type="ChEBI" id="CHEBI:456216"/>
        <dbReference type="EC" id="2.7.11.1"/>
    </reaction>
</comment>
<keyword evidence="4" id="KW-0547">Nucleotide-binding</keyword>
<dbReference type="InterPro" id="IPR008271">
    <property type="entry name" value="Ser/Thr_kinase_AS"/>
</dbReference>
<feature type="transmembrane region" description="Helical" evidence="10">
    <location>
        <begin position="513"/>
        <end position="534"/>
    </location>
</feature>
<reference evidence="14" key="1">
    <citation type="journal article" date="2019" name="Int. J. Syst. Evol. Microbiol.">
        <title>The Global Catalogue of Microorganisms (GCM) 10K type strain sequencing project: providing services to taxonomists for standard genome sequencing and annotation.</title>
        <authorList>
            <consortium name="The Broad Institute Genomics Platform"/>
            <consortium name="The Broad Institute Genome Sequencing Center for Infectious Disease"/>
            <person name="Wu L."/>
            <person name="Ma J."/>
        </authorList>
    </citation>
    <scope>NUCLEOTIDE SEQUENCE [LARGE SCALE GENOMIC DNA]</scope>
    <source>
        <strain evidence="14">CGMCC 4.7246</strain>
    </source>
</reference>
<evidence type="ECO:0000256" key="6">
    <source>
        <dbReference type="ARBA" id="ARBA00022840"/>
    </source>
</evidence>
<evidence type="ECO:0000256" key="9">
    <source>
        <dbReference type="SAM" id="MobiDB-lite"/>
    </source>
</evidence>
<keyword evidence="10" id="KW-0472">Membrane</keyword>
<dbReference type="Gene3D" id="3.30.200.20">
    <property type="entry name" value="Phosphorylase Kinase, domain 1"/>
    <property type="match status" value="1"/>
</dbReference>
<dbReference type="EMBL" id="JBHSQO010000012">
    <property type="protein sequence ID" value="MFC6090420.1"/>
    <property type="molecule type" value="Genomic_DNA"/>
</dbReference>
<evidence type="ECO:0000256" key="4">
    <source>
        <dbReference type="ARBA" id="ARBA00022741"/>
    </source>
</evidence>
<feature type="region of interest" description="Disordered" evidence="9">
    <location>
        <begin position="472"/>
        <end position="502"/>
    </location>
</feature>
<evidence type="ECO:0000256" key="8">
    <source>
        <dbReference type="ARBA" id="ARBA00048679"/>
    </source>
</evidence>
<feature type="region of interest" description="Disordered" evidence="9">
    <location>
        <begin position="286"/>
        <end position="365"/>
    </location>
</feature>
<evidence type="ECO:0000313" key="13">
    <source>
        <dbReference type="EMBL" id="MFC6090420.1"/>
    </source>
</evidence>
<comment type="catalytic activity">
    <reaction evidence="8">
        <text>L-seryl-[protein] + ATP = O-phospho-L-seryl-[protein] + ADP + H(+)</text>
        <dbReference type="Rhea" id="RHEA:17989"/>
        <dbReference type="Rhea" id="RHEA-COMP:9863"/>
        <dbReference type="Rhea" id="RHEA-COMP:11604"/>
        <dbReference type="ChEBI" id="CHEBI:15378"/>
        <dbReference type="ChEBI" id="CHEBI:29999"/>
        <dbReference type="ChEBI" id="CHEBI:30616"/>
        <dbReference type="ChEBI" id="CHEBI:83421"/>
        <dbReference type="ChEBI" id="CHEBI:456216"/>
        <dbReference type="EC" id="2.7.11.1"/>
    </reaction>
</comment>
<dbReference type="Pfam" id="PF03793">
    <property type="entry name" value="PASTA"/>
    <property type="match status" value="4"/>
</dbReference>
<name>A0ABW1P502_9PSEU</name>
<feature type="domain" description="PASTA" evidence="12">
    <location>
        <begin position="672"/>
        <end position="740"/>
    </location>
</feature>
<feature type="domain" description="PASTA" evidence="12">
    <location>
        <begin position="603"/>
        <end position="671"/>
    </location>
</feature>
<proteinExistence type="predicted"/>
<sequence length="800" mass="83022">MERSATNVIGGLLEQRYRVGALVARGGMSAVYRGVDTRLERDVAIKVMDPRFSADPQFVARFEREARAAAKLHHPGVVQVHDQGVDEDRVFLVMELVEGGTLRDLMVDRGRLDVPLALTVLEKVLAPLAAAHRADLVHRDVKPENVLIGRGGAVKVADFGLVRAMSAAGVTSDSVILGTVAYLSPEQVTTGNTDARSDVYSAGVLLYEMLTGAPPYVGDNAISVAYRHVNDEVPPVPDVPAEVAELVRRATRKEPFLRPADADSFLSEVEAVRARLGLMSADVPTPVAAPVRQPTGTPPGGTPLPGSPLPGAPLGGVPLPGAPLPGTPLPGAPLGGPPLGGPPLPGTPLSGVPLGGMPPGGMPPGGVPLGGVPPGGVPLGVPALGVPPLGEPATQHLAVGEPLTQRVVLGDPATRQVPAPSAAEQTVRVAPVGVGVAAPTAFAEPTVPVHRPHPLAAPAAGPQGTRAIPRAALVPPAEAPLTAPRPRPRRPPRKKKTPEQLQQELRARGKRQFVTWLSVVVVAAVLIGITTWWFSIGRVTRVPELIGKDEATAVALIEGASLKHTPAIEKSDTVPAGQVISVDPPAGTEANRGDLVRIVVSGGKPVVPQVQPGVDVAAAEREIASVGLKSQVNPAQDQFSDRVPKGKVLTLDPAPGTPVPIGSTVTVVLSKGVEPKPVPSVTGKSKDEAFAELTAAGFEPVEGPEEFSESVDKGKVVRTDPAAGSNVSSADRRVTVFTSNAVTVPQVEGKRVDEAKRELEGAGLRVDVQFNERGRARVVNQSVRAGQRVPKDTQVVLIAL</sequence>
<dbReference type="SMART" id="SM00220">
    <property type="entry name" value="S_TKc"/>
    <property type="match status" value="1"/>
</dbReference>
<organism evidence="13 14">
    <name type="scientific">Saccharothrix lopnurensis</name>
    <dbReference type="NCBI Taxonomy" id="1670621"/>
    <lineage>
        <taxon>Bacteria</taxon>
        <taxon>Bacillati</taxon>
        <taxon>Actinomycetota</taxon>
        <taxon>Actinomycetes</taxon>
        <taxon>Pseudonocardiales</taxon>
        <taxon>Pseudonocardiaceae</taxon>
        <taxon>Saccharothrix</taxon>
    </lineage>
</organism>
<keyword evidence="10" id="KW-1133">Transmembrane helix</keyword>
<evidence type="ECO:0000256" key="1">
    <source>
        <dbReference type="ARBA" id="ARBA00012513"/>
    </source>
</evidence>
<evidence type="ECO:0000256" key="5">
    <source>
        <dbReference type="ARBA" id="ARBA00022777"/>
    </source>
</evidence>
<evidence type="ECO:0000313" key="14">
    <source>
        <dbReference type="Proteomes" id="UP001596220"/>
    </source>
</evidence>
<evidence type="ECO:0000259" key="12">
    <source>
        <dbReference type="PROSITE" id="PS51178"/>
    </source>
</evidence>
<evidence type="ECO:0000256" key="7">
    <source>
        <dbReference type="ARBA" id="ARBA00047899"/>
    </source>
</evidence>
<protein>
    <recommendedName>
        <fullName evidence="1">non-specific serine/threonine protein kinase</fullName>
        <ecNumber evidence="1">2.7.11.1</ecNumber>
    </recommendedName>
</protein>
<feature type="domain" description="PASTA" evidence="12">
    <location>
        <begin position="741"/>
        <end position="800"/>
    </location>
</feature>
<comment type="caution">
    <text evidence="13">The sequence shown here is derived from an EMBL/GenBank/DDBJ whole genome shotgun (WGS) entry which is preliminary data.</text>
</comment>
<dbReference type="EC" id="2.7.11.1" evidence="1"/>
<keyword evidence="10" id="KW-0812">Transmembrane</keyword>
<dbReference type="InterPro" id="IPR000719">
    <property type="entry name" value="Prot_kinase_dom"/>
</dbReference>
<dbReference type="InterPro" id="IPR011009">
    <property type="entry name" value="Kinase-like_dom_sf"/>
</dbReference>
<dbReference type="InterPro" id="IPR005543">
    <property type="entry name" value="PASTA_dom"/>
</dbReference>
<evidence type="ECO:0000256" key="10">
    <source>
        <dbReference type="SAM" id="Phobius"/>
    </source>
</evidence>
<feature type="compositionally biased region" description="Basic residues" evidence="9">
    <location>
        <begin position="486"/>
        <end position="496"/>
    </location>
</feature>
<keyword evidence="14" id="KW-1185">Reference proteome</keyword>
<feature type="compositionally biased region" description="Pro residues" evidence="9">
    <location>
        <begin position="320"/>
        <end position="346"/>
    </location>
</feature>
<dbReference type="SUPFAM" id="SSF54184">
    <property type="entry name" value="Penicillin-binding protein 2x (pbp-2x), c-terminal domain"/>
    <property type="match status" value="1"/>
</dbReference>
<dbReference type="SUPFAM" id="SSF56112">
    <property type="entry name" value="Protein kinase-like (PK-like)"/>
    <property type="match status" value="1"/>
</dbReference>
<evidence type="ECO:0000256" key="2">
    <source>
        <dbReference type="ARBA" id="ARBA00022527"/>
    </source>
</evidence>
<keyword evidence="5" id="KW-0418">Kinase</keyword>
<dbReference type="Gene3D" id="3.30.10.20">
    <property type="match status" value="4"/>
</dbReference>
<dbReference type="PANTHER" id="PTHR43289:SF34">
    <property type="entry name" value="SERINE_THREONINE-PROTEIN KINASE YBDM-RELATED"/>
    <property type="match status" value="1"/>
</dbReference>
<dbReference type="CDD" id="cd06577">
    <property type="entry name" value="PASTA_pknB"/>
    <property type="match status" value="4"/>
</dbReference>
<dbReference type="PANTHER" id="PTHR43289">
    <property type="entry name" value="MITOGEN-ACTIVATED PROTEIN KINASE KINASE KINASE 20-RELATED"/>
    <property type="match status" value="1"/>
</dbReference>
<dbReference type="PROSITE" id="PS51178">
    <property type="entry name" value="PASTA"/>
    <property type="match status" value="4"/>
</dbReference>
<dbReference type="Proteomes" id="UP001596220">
    <property type="component" value="Unassembled WGS sequence"/>
</dbReference>
<feature type="compositionally biased region" description="Low complexity" evidence="9">
    <location>
        <begin position="475"/>
        <end position="484"/>
    </location>
</feature>
<dbReference type="PROSITE" id="PS50011">
    <property type="entry name" value="PROTEIN_KINASE_DOM"/>
    <property type="match status" value="1"/>
</dbReference>
<dbReference type="SMART" id="SM00740">
    <property type="entry name" value="PASTA"/>
    <property type="match status" value="4"/>
</dbReference>
<keyword evidence="6" id="KW-0067">ATP-binding</keyword>
<evidence type="ECO:0000259" key="11">
    <source>
        <dbReference type="PROSITE" id="PS50011"/>
    </source>
</evidence>
<keyword evidence="3" id="KW-0808">Transferase</keyword>
<keyword evidence="2" id="KW-0723">Serine/threonine-protein kinase</keyword>
<dbReference type="PROSITE" id="PS00108">
    <property type="entry name" value="PROTEIN_KINASE_ST"/>
    <property type="match status" value="1"/>
</dbReference>
<dbReference type="Pfam" id="PF00069">
    <property type="entry name" value="Pkinase"/>
    <property type="match status" value="1"/>
</dbReference>
<evidence type="ECO:0000256" key="3">
    <source>
        <dbReference type="ARBA" id="ARBA00022679"/>
    </source>
</evidence>
<feature type="compositionally biased region" description="Pro residues" evidence="9">
    <location>
        <begin position="296"/>
        <end position="311"/>
    </location>
</feature>